<organism evidence="2">
    <name type="scientific">hydrothermal vent metagenome</name>
    <dbReference type="NCBI Taxonomy" id="652676"/>
    <lineage>
        <taxon>unclassified sequences</taxon>
        <taxon>metagenomes</taxon>
        <taxon>ecological metagenomes</taxon>
    </lineage>
</organism>
<proteinExistence type="predicted"/>
<dbReference type="Pfam" id="PF03372">
    <property type="entry name" value="Exo_endo_phos"/>
    <property type="match status" value="1"/>
</dbReference>
<dbReference type="PANTHER" id="PTHR14859:SF1">
    <property type="entry name" value="PGAP2-INTERACTING PROTEIN"/>
    <property type="match status" value="1"/>
</dbReference>
<dbReference type="GO" id="GO:0004519">
    <property type="term" value="F:endonuclease activity"/>
    <property type="evidence" value="ECO:0007669"/>
    <property type="project" value="UniProtKB-KW"/>
</dbReference>
<dbReference type="InterPro" id="IPR005135">
    <property type="entry name" value="Endo/exonuclease/phosphatase"/>
</dbReference>
<dbReference type="GO" id="GO:0004527">
    <property type="term" value="F:exonuclease activity"/>
    <property type="evidence" value="ECO:0007669"/>
    <property type="project" value="UniProtKB-KW"/>
</dbReference>
<dbReference type="PANTHER" id="PTHR14859">
    <property type="entry name" value="CALCOFLUOR WHITE HYPERSENSITIVE PROTEIN PRECURSOR"/>
    <property type="match status" value="1"/>
</dbReference>
<name>A0A160VIE3_9ZZZZ</name>
<dbReference type="AlphaFoldDB" id="A0A160VIE3"/>
<feature type="domain" description="Endonuclease/exonuclease/phosphatase" evidence="1">
    <location>
        <begin position="19"/>
        <end position="316"/>
    </location>
</feature>
<gene>
    <name evidence="2" type="ORF">MGWOODY_Mmi1514</name>
</gene>
<dbReference type="EMBL" id="FAXC01000465">
    <property type="protein sequence ID" value="CUV10686.1"/>
    <property type="molecule type" value="Genomic_DNA"/>
</dbReference>
<dbReference type="SUPFAM" id="SSF56219">
    <property type="entry name" value="DNase I-like"/>
    <property type="match status" value="1"/>
</dbReference>
<keyword evidence="2" id="KW-0255">Endonuclease</keyword>
<dbReference type="InterPro" id="IPR051916">
    <property type="entry name" value="GPI-anchor_lipid_remodeler"/>
</dbReference>
<sequence>MYRANNITEFSAKDTIKVMTWNIRFGVARLRFFGDGCGDRVILKKSEVYEALEDLAEKIEMEDPDILLLQEVDVQSKKTGYIDQAQWLVDHTDFNYGAYASMWESQIILADGLGRVNTGNLILSKWELDNAERYQLPLRGDQDALTKYFYLRRNVLKATVNMPGKPFYAVNTHATAFATDETKQKHLDKFKSILDGIVAEGKNFVAGGDLNEIPPNASKMDYCLDDQCEGESFHEPEEYNHKEGSYFAPEITWLNALYKSYKPAIALDIYGVYETKHFTHSVDINLTLDRKLDYLWTNTGWFNGTTHQEAIKLSDHIPVSAKWVVK</sequence>
<keyword evidence="2" id="KW-0378">Hydrolase</keyword>
<evidence type="ECO:0000259" key="1">
    <source>
        <dbReference type="Pfam" id="PF03372"/>
    </source>
</evidence>
<keyword evidence="2" id="KW-0269">Exonuclease</keyword>
<dbReference type="GO" id="GO:0016020">
    <property type="term" value="C:membrane"/>
    <property type="evidence" value="ECO:0007669"/>
    <property type="project" value="GOC"/>
</dbReference>
<dbReference type="InterPro" id="IPR036691">
    <property type="entry name" value="Endo/exonu/phosph_ase_sf"/>
</dbReference>
<keyword evidence="2" id="KW-0540">Nuclease</keyword>
<protein>
    <submittedName>
        <fullName evidence="2">Endonuclease/Exonuclease/phosphatase family protein</fullName>
    </submittedName>
</protein>
<evidence type="ECO:0000313" key="2">
    <source>
        <dbReference type="EMBL" id="CUV10686.1"/>
    </source>
</evidence>
<reference evidence="2" key="1">
    <citation type="submission" date="2015-10" db="EMBL/GenBank/DDBJ databases">
        <authorList>
            <person name="Gilbert D.G."/>
        </authorList>
    </citation>
    <scope>NUCLEOTIDE SEQUENCE</scope>
</reference>
<accession>A0A160VIE3</accession>
<dbReference type="Gene3D" id="3.60.10.10">
    <property type="entry name" value="Endonuclease/exonuclease/phosphatase"/>
    <property type="match status" value="1"/>
</dbReference>
<dbReference type="GO" id="GO:0006506">
    <property type="term" value="P:GPI anchor biosynthetic process"/>
    <property type="evidence" value="ECO:0007669"/>
    <property type="project" value="TreeGrafter"/>
</dbReference>